<dbReference type="PROSITE" id="PS50828">
    <property type="entry name" value="SMR"/>
    <property type="match status" value="1"/>
</dbReference>
<keyword evidence="3" id="KW-0540">Nuclease</keyword>
<feature type="domain" description="Smr" evidence="2">
    <location>
        <begin position="116"/>
        <end position="198"/>
    </location>
</feature>
<dbReference type="InterPro" id="IPR002625">
    <property type="entry name" value="Smr_dom"/>
</dbReference>
<evidence type="ECO:0000256" key="1">
    <source>
        <dbReference type="SAM" id="MobiDB-lite"/>
    </source>
</evidence>
<dbReference type="Pfam" id="PF01713">
    <property type="entry name" value="Smr"/>
    <property type="match status" value="1"/>
</dbReference>
<dbReference type="SMART" id="SM00463">
    <property type="entry name" value="SMR"/>
    <property type="match status" value="1"/>
</dbReference>
<feature type="compositionally biased region" description="Basic and acidic residues" evidence="1">
    <location>
        <begin position="20"/>
        <end position="37"/>
    </location>
</feature>
<dbReference type="PANTHER" id="PTHR35562:SF2">
    <property type="entry name" value="DNA ENDONUCLEASE SMRA-RELATED"/>
    <property type="match status" value="1"/>
</dbReference>
<reference evidence="3 4" key="1">
    <citation type="submission" date="2016-10" db="EMBL/GenBank/DDBJ databases">
        <authorList>
            <person name="de Groot N.N."/>
        </authorList>
    </citation>
    <scope>NUCLEOTIDE SEQUENCE [LARGE SCALE GENOMIC DNA]</scope>
    <source>
        <strain evidence="3 4">DSM 25584</strain>
    </source>
</reference>
<dbReference type="AlphaFoldDB" id="A0A1G7SL97"/>
<feature type="compositionally biased region" description="Low complexity" evidence="1">
    <location>
        <begin position="75"/>
        <end position="91"/>
    </location>
</feature>
<accession>A0A1G7SL97</accession>
<sequence length="202" mass="21954">MADTRDRAKGGRRPTSAEQELWREMMRDVTPLHRDDTLQVGETTAPAEPGQDDSIAERQQSPSPAGPPSRKQARKQAAAAAAKPEPAPVRVGSVAGIDRRTAERLRRGRIPIEASIDLHGMTRQAAGDALLGFLNRAADRGQRCVLVITGKGRATGESVLRNEVPRWLNHAAVRPHVLACVPAQQRDGGAGAFYVLLRRRRA</sequence>
<dbReference type="SUPFAM" id="SSF160443">
    <property type="entry name" value="SMR domain-like"/>
    <property type="match status" value="1"/>
</dbReference>
<dbReference type="STRING" id="1082479.SAMN05216241_10756"/>
<feature type="region of interest" description="Disordered" evidence="1">
    <location>
        <begin position="1"/>
        <end position="95"/>
    </location>
</feature>
<dbReference type="Proteomes" id="UP000199415">
    <property type="component" value="Unassembled WGS sequence"/>
</dbReference>
<keyword evidence="3" id="KW-0255">Endonuclease</keyword>
<dbReference type="GO" id="GO:0004519">
    <property type="term" value="F:endonuclease activity"/>
    <property type="evidence" value="ECO:0007669"/>
    <property type="project" value="UniProtKB-KW"/>
</dbReference>
<gene>
    <name evidence="3" type="ORF">SAMN05216241_10756</name>
</gene>
<name>A0A1G7SL97_9PROT</name>
<dbReference type="PANTHER" id="PTHR35562">
    <property type="entry name" value="DNA ENDONUCLEASE SMRA-RELATED"/>
    <property type="match status" value="1"/>
</dbReference>
<proteinExistence type="predicted"/>
<dbReference type="RefSeq" id="WP_176758627.1">
    <property type="nucleotide sequence ID" value="NZ_FNCE01000007.1"/>
</dbReference>
<organism evidence="3 4">
    <name type="scientific">Limimonas halophila</name>
    <dbReference type="NCBI Taxonomy" id="1082479"/>
    <lineage>
        <taxon>Bacteria</taxon>
        <taxon>Pseudomonadati</taxon>
        <taxon>Pseudomonadota</taxon>
        <taxon>Alphaproteobacteria</taxon>
        <taxon>Rhodospirillales</taxon>
        <taxon>Rhodovibrionaceae</taxon>
        <taxon>Limimonas</taxon>
    </lineage>
</organism>
<evidence type="ECO:0000259" key="2">
    <source>
        <dbReference type="PROSITE" id="PS50828"/>
    </source>
</evidence>
<keyword evidence="4" id="KW-1185">Reference proteome</keyword>
<dbReference type="EMBL" id="FNCE01000007">
    <property type="protein sequence ID" value="SDG23826.1"/>
    <property type="molecule type" value="Genomic_DNA"/>
</dbReference>
<evidence type="ECO:0000313" key="4">
    <source>
        <dbReference type="Proteomes" id="UP000199415"/>
    </source>
</evidence>
<dbReference type="InterPro" id="IPR036063">
    <property type="entry name" value="Smr_dom_sf"/>
</dbReference>
<dbReference type="Gene3D" id="3.30.1370.110">
    <property type="match status" value="1"/>
</dbReference>
<evidence type="ECO:0000313" key="3">
    <source>
        <dbReference type="EMBL" id="SDG23826.1"/>
    </source>
</evidence>
<protein>
    <submittedName>
        <fullName evidence="3">DNA-nicking endonuclease, Smr domain</fullName>
    </submittedName>
</protein>
<keyword evidence="3" id="KW-0378">Hydrolase</keyword>